<name>A0A0G2EN81_9PEZI</name>
<protein>
    <submittedName>
        <fullName evidence="1">Putative alcohol dehydrogenase superfamily zinc-containing</fullName>
    </submittedName>
</protein>
<dbReference type="Proteomes" id="UP000034182">
    <property type="component" value="Unassembled WGS sequence"/>
</dbReference>
<dbReference type="AlphaFoldDB" id="A0A0G2EN81"/>
<dbReference type="Gene3D" id="3.90.180.10">
    <property type="entry name" value="Medium-chain alcohol dehydrogenases, catalytic domain"/>
    <property type="match status" value="1"/>
</dbReference>
<dbReference type="InterPro" id="IPR011032">
    <property type="entry name" value="GroES-like_sf"/>
</dbReference>
<proteinExistence type="predicted"/>
<evidence type="ECO:0000313" key="2">
    <source>
        <dbReference type="Proteomes" id="UP000034182"/>
    </source>
</evidence>
<reference evidence="1 2" key="1">
    <citation type="submission" date="2015-03" db="EMBL/GenBank/DDBJ databases">
        <authorList>
            <person name="Morales-Cruz A."/>
            <person name="Amrine K.C."/>
            <person name="Cantu D."/>
        </authorList>
    </citation>
    <scope>NUCLEOTIDE SEQUENCE [LARGE SCALE GENOMIC DNA]</scope>
    <source>
        <strain evidence="1">DS831</strain>
    </source>
</reference>
<sequence>MVVSRSIRASDTVIQAGPGSKFAVGGRITGCTQCSIGLPPHFGTYQDHFLAPDAMAWRLPDDNDDDDDDDSSSLLSLDHVACLAVFNLLRYPLPWLSSPSIGMACFGWPVGMLFDAYETEVQ</sequence>
<dbReference type="SUPFAM" id="SSF50129">
    <property type="entry name" value="GroES-like"/>
    <property type="match status" value="1"/>
</dbReference>
<gene>
    <name evidence="1" type="ORF">UCDDS831_g02820</name>
</gene>
<dbReference type="EMBL" id="LAQI01000064">
    <property type="protein sequence ID" value="KKY23789.1"/>
    <property type="molecule type" value="Genomic_DNA"/>
</dbReference>
<organism evidence="1 2">
    <name type="scientific">Diplodia seriata</name>
    <dbReference type="NCBI Taxonomy" id="420778"/>
    <lineage>
        <taxon>Eukaryota</taxon>
        <taxon>Fungi</taxon>
        <taxon>Dikarya</taxon>
        <taxon>Ascomycota</taxon>
        <taxon>Pezizomycotina</taxon>
        <taxon>Dothideomycetes</taxon>
        <taxon>Dothideomycetes incertae sedis</taxon>
        <taxon>Botryosphaeriales</taxon>
        <taxon>Botryosphaeriaceae</taxon>
        <taxon>Diplodia</taxon>
    </lineage>
</organism>
<accession>A0A0G2EN81</accession>
<evidence type="ECO:0000313" key="1">
    <source>
        <dbReference type="EMBL" id="KKY23789.1"/>
    </source>
</evidence>
<comment type="caution">
    <text evidence="1">The sequence shown here is derived from an EMBL/GenBank/DDBJ whole genome shotgun (WGS) entry which is preliminary data.</text>
</comment>
<reference evidence="1 2" key="2">
    <citation type="submission" date="2015-05" db="EMBL/GenBank/DDBJ databases">
        <title>Distinctive expansion of gene families associated with plant cell wall degradation and secondary metabolism in the genomes of grapevine trunk pathogens.</title>
        <authorList>
            <person name="Lawrence D.P."/>
            <person name="Travadon R."/>
            <person name="Rolshausen P.E."/>
            <person name="Baumgartner K."/>
        </authorList>
    </citation>
    <scope>NUCLEOTIDE SEQUENCE [LARGE SCALE GENOMIC DNA]</scope>
    <source>
        <strain evidence="1">DS831</strain>
    </source>
</reference>